<sequence length="324" mass="36360">MSDGDFKVKAMSYINNVRMFVRVFELGSMSAAARDMHVSPAVASSRIGELEKHLGIRLFNRTTRNMQPTEQGSIFYPGARKMLEAMEEAEAAVHEVTNTPRGSIFVSAPLGIGRRLIAPLIPVFHELYPEVLVRLRLSDRPVDVAIEGLDLAFVLGHLQNSDLRLKKLADCPRVLCASPTYLERRTEPSHGADLQHGRHDCLLLQFPGSSENRWALQTPNGLQSFEVAGPYTSDDGDVLVDWALDHRGIINAPLFDVMDHLLSGKLVAVCAETPPTDVQLACLFPHKRYQDPKIRLFLEFISERLKARLKDKSAHYIREKPQFP</sequence>
<keyword evidence="4" id="KW-0804">Transcription</keyword>
<comment type="caution">
    <text evidence="6">The sequence shown here is derived from an EMBL/GenBank/DDBJ whole genome shotgun (WGS) entry which is preliminary data.</text>
</comment>
<evidence type="ECO:0000256" key="3">
    <source>
        <dbReference type="ARBA" id="ARBA00023125"/>
    </source>
</evidence>
<evidence type="ECO:0000256" key="2">
    <source>
        <dbReference type="ARBA" id="ARBA00023015"/>
    </source>
</evidence>
<evidence type="ECO:0000259" key="5">
    <source>
        <dbReference type="PROSITE" id="PS50931"/>
    </source>
</evidence>
<keyword evidence="3" id="KW-0238">DNA-binding</keyword>
<dbReference type="PANTHER" id="PTHR30537">
    <property type="entry name" value="HTH-TYPE TRANSCRIPTIONAL REGULATOR"/>
    <property type="match status" value="1"/>
</dbReference>
<feature type="domain" description="HTH lysR-type" evidence="5">
    <location>
        <begin position="18"/>
        <end position="69"/>
    </location>
</feature>
<dbReference type="InterPro" id="IPR058163">
    <property type="entry name" value="LysR-type_TF_proteobact-type"/>
</dbReference>
<evidence type="ECO:0000313" key="6">
    <source>
        <dbReference type="EMBL" id="GHB24353.1"/>
    </source>
</evidence>
<dbReference type="EMBL" id="BMXE01000002">
    <property type="protein sequence ID" value="GHB24353.1"/>
    <property type="molecule type" value="Genomic_DNA"/>
</dbReference>
<dbReference type="Pfam" id="PF03466">
    <property type="entry name" value="LysR_substrate"/>
    <property type="match status" value="1"/>
</dbReference>
<protein>
    <submittedName>
        <fullName evidence="6">LysR family transcriptional regulator</fullName>
    </submittedName>
</protein>
<gene>
    <name evidence="6" type="ORF">GCM10007094_10500</name>
</gene>
<accession>A0ABQ3E8G0</accession>
<dbReference type="PROSITE" id="PS50931">
    <property type="entry name" value="HTH_LYSR"/>
    <property type="match status" value="1"/>
</dbReference>
<dbReference type="SUPFAM" id="SSF53850">
    <property type="entry name" value="Periplasmic binding protein-like II"/>
    <property type="match status" value="1"/>
</dbReference>
<dbReference type="InterPro" id="IPR000847">
    <property type="entry name" value="LysR_HTH_N"/>
</dbReference>
<keyword evidence="2" id="KW-0805">Transcription regulation</keyword>
<dbReference type="PANTHER" id="PTHR30537:SF21">
    <property type="entry name" value="HTH-TYPE TRANSCRIPTIONAL REGULATOR SINR-RELATED"/>
    <property type="match status" value="1"/>
</dbReference>
<comment type="similarity">
    <text evidence="1">Belongs to the LysR transcriptional regulatory family.</text>
</comment>
<dbReference type="SUPFAM" id="SSF46785">
    <property type="entry name" value="Winged helix' DNA-binding domain"/>
    <property type="match status" value="1"/>
</dbReference>
<dbReference type="Pfam" id="PF00126">
    <property type="entry name" value="HTH_1"/>
    <property type="match status" value="1"/>
</dbReference>
<name>A0ABQ3E8G0_9HYPH</name>
<dbReference type="CDD" id="cd08422">
    <property type="entry name" value="PBP2_CrgA_like"/>
    <property type="match status" value="1"/>
</dbReference>
<evidence type="ECO:0000313" key="7">
    <source>
        <dbReference type="Proteomes" id="UP000637980"/>
    </source>
</evidence>
<organism evidence="6 7">
    <name type="scientific">Pseudovibrio japonicus</name>
    <dbReference type="NCBI Taxonomy" id="366534"/>
    <lineage>
        <taxon>Bacteria</taxon>
        <taxon>Pseudomonadati</taxon>
        <taxon>Pseudomonadota</taxon>
        <taxon>Alphaproteobacteria</taxon>
        <taxon>Hyphomicrobiales</taxon>
        <taxon>Stappiaceae</taxon>
        <taxon>Pseudovibrio</taxon>
    </lineage>
</organism>
<evidence type="ECO:0000256" key="1">
    <source>
        <dbReference type="ARBA" id="ARBA00009437"/>
    </source>
</evidence>
<dbReference type="Proteomes" id="UP000637980">
    <property type="component" value="Unassembled WGS sequence"/>
</dbReference>
<reference evidence="7" key="1">
    <citation type="journal article" date="2019" name="Int. J. Syst. Evol. Microbiol.">
        <title>The Global Catalogue of Microorganisms (GCM) 10K type strain sequencing project: providing services to taxonomists for standard genome sequencing and annotation.</title>
        <authorList>
            <consortium name="The Broad Institute Genomics Platform"/>
            <consortium name="The Broad Institute Genome Sequencing Center for Infectious Disease"/>
            <person name="Wu L."/>
            <person name="Ma J."/>
        </authorList>
    </citation>
    <scope>NUCLEOTIDE SEQUENCE [LARGE SCALE GENOMIC DNA]</scope>
    <source>
        <strain evidence="7">KCTC 12861</strain>
    </source>
</reference>
<evidence type="ECO:0000256" key="4">
    <source>
        <dbReference type="ARBA" id="ARBA00023163"/>
    </source>
</evidence>
<dbReference type="Gene3D" id="1.10.10.10">
    <property type="entry name" value="Winged helix-like DNA-binding domain superfamily/Winged helix DNA-binding domain"/>
    <property type="match status" value="1"/>
</dbReference>
<dbReference type="InterPro" id="IPR036390">
    <property type="entry name" value="WH_DNA-bd_sf"/>
</dbReference>
<dbReference type="InterPro" id="IPR005119">
    <property type="entry name" value="LysR_subst-bd"/>
</dbReference>
<dbReference type="Gene3D" id="3.40.190.290">
    <property type="match status" value="1"/>
</dbReference>
<proteinExistence type="inferred from homology"/>
<keyword evidence="7" id="KW-1185">Reference proteome</keyword>
<dbReference type="InterPro" id="IPR036388">
    <property type="entry name" value="WH-like_DNA-bd_sf"/>
</dbReference>